<organism evidence="2 3">
    <name type="scientific">Halohasta litorea</name>
    <dbReference type="NCBI Taxonomy" id="869891"/>
    <lineage>
        <taxon>Archaea</taxon>
        <taxon>Methanobacteriati</taxon>
        <taxon>Methanobacteriota</taxon>
        <taxon>Stenosarchaea group</taxon>
        <taxon>Halobacteria</taxon>
        <taxon>Halobacteriales</taxon>
        <taxon>Haloferacaceae</taxon>
        <taxon>Halohasta</taxon>
    </lineage>
</organism>
<gene>
    <name evidence="2" type="ORF">ACFSBW_01385</name>
</gene>
<dbReference type="EMBL" id="JBHUDM010000001">
    <property type="protein sequence ID" value="MFD1640528.1"/>
    <property type="molecule type" value="Genomic_DNA"/>
</dbReference>
<dbReference type="GO" id="GO:0030115">
    <property type="term" value="C:S-layer"/>
    <property type="evidence" value="ECO:0007669"/>
    <property type="project" value="UniProtKB-SubCell"/>
</dbReference>
<protein>
    <submittedName>
        <fullName evidence="2">PGF-CTERM sorting domain-containing protein</fullName>
    </submittedName>
</protein>
<dbReference type="PROSITE" id="PS51318">
    <property type="entry name" value="TAT"/>
    <property type="match status" value="1"/>
</dbReference>
<evidence type="ECO:0000256" key="1">
    <source>
        <dbReference type="ARBA" id="ARBA00022729"/>
    </source>
</evidence>
<sequence>MERADRQQPTAASQSLSRRAFVAGSAGTAATAVLPGSGVAQTDREPVFTDVAISSTVPTLDRDDYTGLFVQVVRVEAESDIDIGVEACGFLESSGETVAYETRFIDRIEEDRTSTSAIVYADEGNDDVHEGKLFVVNTQEACSEDFVSLNLEQIGATEIGEVAPEGNGGTETTTPGFGVGTALLGLGGASLVALRRLVE</sequence>
<dbReference type="NCBIfam" id="TIGR04126">
    <property type="entry name" value="PGF_CTERM"/>
    <property type="match status" value="1"/>
</dbReference>
<comment type="caution">
    <text evidence="2">The sequence shown here is derived from an EMBL/GenBank/DDBJ whole genome shotgun (WGS) entry which is preliminary data.</text>
</comment>
<accession>A0ABD6D3E2</accession>
<dbReference type="InterPro" id="IPR026371">
    <property type="entry name" value="PGF_CTERM"/>
</dbReference>
<proteinExistence type="predicted"/>
<evidence type="ECO:0000313" key="3">
    <source>
        <dbReference type="Proteomes" id="UP001597052"/>
    </source>
</evidence>
<dbReference type="GO" id="GO:0005886">
    <property type="term" value="C:plasma membrane"/>
    <property type="evidence" value="ECO:0007669"/>
    <property type="project" value="UniProtKB-SubCell"/>
</dbReference>
<keyword evidence="1" id="KW-0732">Signal</keyword>
<dbReference type="RefSeq" id="WP_256397531.1">
    <property type="nucleotide sequence ID" value="NZ_JANHDJ010000007.1"/>
</dbReference>
<evidence type="ECO:0000313" key="2">
    <source>
        <dbReference type="EMBL" id="MFD1640528.1"/>
    </source>
</evidence>
<dbReference type="InterPro" id="IPR006311">
    <property type="entry name" value="TAT_signal"/>
</dbReference>
<keyword evidence="3" id="KW-1185">Reference proteome</keyword>
<dbReference type="AlphaFoldDB" id="A0ABD6D3E2"/>
<reference evidence="2 3" key="1">
    <citation type="journal article" date="2019" name="Int. J. Syst. Evol. Microbiol.">
        <title>The Global Catalogue of Microorganisms (GCM) 10K type strain sequencing project: providing services to taxonomists for standard genome sequencing and annotation.</title>
        <authorList>
            <consortium name="The Broad Institute Genomics Platform"/>
            <consortium name="The Broad Institute Genome Sequencing Center for Infectious Disease"/>
            <person name="Wu L."/>
            <person name="Ma J."/>
        </authorList>
    </citation>
    <scope>NUCLEOTIDE SEQUENCE [LARGE SCALE GENOMIC DNA]</scope>
    <source>
        <strain evidence="2 3">CGMCC 1.10593</strain>
    </source>
</reference>
<dbReference type="Proteomes" id="UP001597052">
    <property type="component" value="Unassembled WGS sequence"/>
</dbReference>
<name>A0ABD6D3E2_9EURY</name>